<dbReference type="CDD" id="cd05233">
    <property type="entry name" value="SDR_c"/>
    <property type="match status" value="1"/>
</dbReference>
<dbReference type="PROSITE" id="PS00061">
    <property type="entry name" value="ADH_SHORT"/>
    <property type="match status" value="1"/>
</dbReference>
<reference evidence="2 3" key="1">
    <citation type="journal article" date="2010" name="Int. J. Syst. Evol. Microbiol.">
        <title>Reclassification of Herbaspirillum putei as a later heterotypic synonym of Herbaspirillum huttiense, with the description of H. huttiense subsp. huttiense subsp. nov. and H. huttiense subsp. putei subsp. nov., comb. nov., and description of Herbaspirillum aquaticum sp. nov.</title>
        <authorList>
            <person name="Dobritsa A.P."/>
            <person name="Reddy M.C."/>
            <person name="Samadpour M."/>
        </authorList>
    </citation>
    <scope>NUCLEOTIDE SEQUENCE [LARGE SCALE GENOMIC DNA]</scope>
    <source>
        <strain evidence="2 3">IEH 4430</strain>
    </source>
</reference>
<dbReference type="Gene3D" id="3.40.50.720">
    <property type="entry name" value="NAD(P)-binding Rossmann-like Domain"/>
    <property type="match status" value="1"/>
</dbReference>
<comment type="similarity">
    <text evidence="1">Belongs to the short-chain dehydrogenases/reductases (SDR) family.</text>
</comment>
<gene>
    <name evidence="2" type="ORF">CEJ45_06835</name>
</gene>
<organism evidence="2 3">
    <name type="scientific">Herbaspirillum aquaticum</name>
    <dbReference type="NCBI Taxonomy" id="568783"/>
    <lineage>
        <taxon>Bacteria</taxon>
        <taxon>Pseudomonadati</taxon>
        <taxon>Pseudomonadota</taxon>
        <taxon>Betaproteobacteria</taxon>
        <taxon>Burkholderiales</taxon>
        <taxon>Oxalobacteraceae</taxon>
        <taxon>Herbaspirillum</taxon>
    </lineage>
</organism>
<dbReference type="SUPFAM" id="SSF51735">
    <property type="entry name" value="NAD(P)-binding Rossmann-fold domains"/>
    <property type="match status" value="1"/>
</dbReference>
<dbReference type="EMBL" id="NJGV01000005">
    <property type="protein sequence ID" value="OWY35526.1"/>
    <property type="molecule type" value="Genomic_DNA"/>
</dbReference>
<dbReference type="InterPro" id="IPR020904">
    <property type="entry name" value="Sc_DH/Rdtase_CS"/>
</dbReference>
<dbReference type="AlphaFoldDB" id="A0A225SXH0"/>
<dbReference type="Pfam" id="PF13561">
    <property type="entry name" value="adh_short_C2"/>
    <property type="match status" value="1"/>
</dbReference>
<dbReference type="PRINTS" id="PR00081">
    <property type="entry name" value="GDHRDH"/>
</dbReference>
<sequence length="261" mass="27570">MPSLNPSRLQRFKDKVVIVTGAGSGIGEATARRFSDEGASVLVADRDAAALTKVFDSLPADRTAARETDVSHHEDVKQMVEFAIERFGRLDVLVSDAGIFAEGDITQVSPEDWHHVQATNVNGVFYGAREAMPHLEKTRGCIVNVASVSGLGADWNLAAYNTSKGAVVNLTRAMAMDFGRKGVRVNAVCPSLTFTAMTADVAEDQEQLAKFAERIPLGRGADPVEIASVIAFLASPDAGFVTGVNLPVDGGVTASNGQPAQ</sequence>
<name>A0A225SXH0_9BURK</name>
<dbReference type="InterPro" id="IPR036291">
    <property type="entry name" value="NAD(P)-bd_dom_sf"/>
</dbReference>
<dbReference type="FunFam" id="3.40.50.720:FF:000084">
    <property type="entry name" value="Short-chain dehydrogenase reductase"/>
    <property type="match status" value="1"/>
</dbReference>
<dbReference type="RefSeq" id="WP_088754416.1">
    <property type="nucleotide sequence ID" value="NZ_JARJFG010000037.1"/>
</dbReference>
<dbReference type="NCBIfam" id="NF005559">
    <property type="entry name" value="PRK07231.1"/>
    <property type="match status" value="1"/>
</dbReference>
<keyword evidence="3" id="KW-1185">Reference proteome</keyword>
<evidence type="ECO:0000313" key="2">
    <source>
        <dbReference type="EMBL" id="OWY35526.1"/>
    </source>
</evidence>
<dbReference type="PANTHER" id="PTHR43975">
    <property type="entry name" value="ZGC:101858"/>
    <property type="match status" value="1"/>
</dbReference>
<accession>A0A225SXH0</accession>
<dbReference type="InterPro" id="IPR002347">
    <property type="entry name" value="SDR_fam"/>
</dbReference>
<dbReference type="PANTHER" id="PTHR43975:SF2">
    <property type="entry name" value="EG:BACR7A4.14 PROTEIN-RELATED"/>
    <property type="match status" value="1"/>
</dbReference>
<protein>
    <submittedName>
        <fullName evidence="2">3-oxoacyl-ACP reductase</fullName>
    </submittedName>
</protein>
<evidence type="ECO:0000313" key="3">
    <source>
        <dbReference type="Proteomes" id="UP000214747"/>
    </source>
</evidence>
<dbReference type="PRINTS" id="PR00080">
    <property type="entry name" value="SDRFAMILY"/>
</dbReference>
<evidence type="ECO:0000256" key="1">
    <source>
        <dbReference type="ARBA" id="ARBA00006484"/>
    </source>
</evidence>
<dbReference type="Proteomes" id="UP000214747">
    <property type="component" value="Unassembled WGS sequence"/>
</dbReference>
<comment type="caution">
    <text evidence="2">The sequence shown here is derived from an EMBL/GenBank/DDBJ whole genome shotgun (WGS) entry which is preliminary data.</text>
</comment>
<proteinExistence type="inferred from homology"/>